<evidence type="ECO:0000259" key="3">
    <source>
        <dbReference type="Pfam" id="PF17148"/>
    </source>
</evidence>
<organism evidence="4 5">
    <name type="scientific">Mesoterricola silvestris</name>
    <dbReference type="NCBI Taxonomy" id="2927979"/>
    <lineage>
        <taxon>Bacteria</taxon>
        <taxon>Pseudomonadati</taxon>
        <taxon>Acidobacteriota</taxon>
        <taxon>Holophagae</taxon>
        <taxon>Holophagales</taxon>
        <taxon>Holophagaceae</taxon>
        <taxon>Mesoterricola</taxon>
    </lineage>
</organism>
<dbReference type="Gene3D" id="3.40.390.10">
    <property type="entry name" value="Collagenase (Catalytic Domain)"/>
    <property type="match status" value="1"/>
</dbReference>
<dbReference type="InterPro" id="IPR033413">
    <property type="entry name" value="DUF5117"/>
</dbReference>
<evidence type="ECO:0000313" key="4">
    <source>
        <dbReference type="EMBL" id="BDU73109.1"/>
    </source>
</evidence>
<dbReference type="Pfam" id="PF16313">
    <property type="entry name" value="DUF4953"/>
    <property type="match status" value="1"/>
</dbReference>
<evidence type="ECO:0000259" key="2">
    <source>
        <dbReference type="Pfam" id="PF16313"/>
    </source>
</evidence>
<dbReference type="CDD" id="cd04276">
    <property type="entry name" value="ZnMc_MMP_like_2"/>
    <property type="match status" value="1"/>
</dbReference>
<protein>
    <recommendedName>
        <fullName evidence="6">DUF5117 domain-containing protein</fullName>
    </recommendedName>
</protein>
<sequence length="857" mass="93908">MKPTVLALVSASAAFLSADPPPAPVPQPPISIVMAKEAPVPLKPYADVVQGAREQRGLFTLWRKDDKVWIDLKPEQLGPLFFLSWTFPSGLGERGIYGGMMGDSHLVYFKRIGNNLQLLAHNSAFTARPGTPMAHAVADGFSDSLLASAPVVSLPDPRGKGVLVEANLLFLKDLPMATLDLEAAFRQPYAMDLPNSSFASATAAPDYASFQVSAHFSMARPVISAAPLPGTLEDLRSLFLGFRYTLAKLPGEPMRPREADDRVGHFVATVWDFTQDDRPDPRIRLVNRWRLEKADPGAPLSRPKHPIVFWMDRNIPEKYRDAVRAGILEWNKAFERIGYKDALEVRQTPDDADPDAHGLLHASIRWFLGVDAGFAIGPSLVDPRTGEILAADIAVGDGFARSIQESSREELPQAGKAACRYLAEGRDELAFGADLLEARGGMEPGTPGAQAFVQAYLKSVVMHEVGHTLGLRHNFRASIAYTEAQLGDKAFTDAHGIAGSVMDYTPVNLALAGHAQGDYTMATLGPYDYWAIEYAYADLAPDREKADLARIAARSETDPLLAYATDEEAGPGIAAMDPEVNRFDLGQDPLAYLAKRIALSHELLDRLQERTFRPGDDFRQLRRTTSLALNQMATATFNAAKYLGGVVCLRDHAGSARAPMTPVPGARQRAALKLITGSIFTMDALRLRPEFVSRLVVDPFDRGYGPVGSFPDFSVSARTLSIQKAVLARVLNPFAMARILDAPEKTRDKDVFRLSELFDGLHAAIWEELHRGSEPTATRRGLQKEHLRQLIALVLRANPATPDDARALAREELELLRRQLATADRRPGLSRETRAHIAECRATVDSALKASMQRASL</sequence>
<reference evidence="5" key="1">
    <citation type="journal article" date="2023" name="Int. J. Syst. Evol. Microbiol.">
        <title>Mesoterricola silvestris gen. nov., sp. nov., Mesoterricola sediminis sp. nov., Geothrix oryzae sp. nov., Geothrix edaphica sp. nov., Geothrix rubra sp. nov., and Geothrix limicola sp. nov., six novel members of Acidobacteriota isolated from soils.</title>
        <authorList>
            <person name="Itoh H."/>
            <person name="Sugisawa Y."/>
            <person name="Mise K."/>
            <person name="Xu Z."/>
            <person name="Kuniyasu M."/>
            <person name="Ushijima N."/>
            <person name="Kawano K."/>
            <person name="Kobayashi E."/>
            <person name="Shiratori Y."/>
            <person name="Masuda Y."/>
            <person name="Senoo K."/>
        </authorList>
    </citation>
    <scope>NUCLEOTIDE SEQUENCE [LARGE SCALE GENOMIC DNA]</scope>
    <source>
        <strain evidence="5">W79</strain>
    </source>
</reference>
<feature type="domain" description="DUF5117" evidence="3">
    <location>
        <begin position="99"/>
        <end position="293"/>
    </location>
</feature>
<dbReference type="InterPro" id="IPR032534">
    <property type="entry name" value="EcxA_zinc-bd"/>
</dbReference>
<evidence type="ECO:0008006" key="6">
    <source>
        <dbReference type="Google" id="ProtNLM"/>
    </source>
</evidence>
<accession>A0AA48GNG3</accession>
<dbReference type="SUPFAM" id="SSF55486">
    <property type="entry name" value="Metalloproteases ('zincins'), catalytic domain"/>
    <property type="match status" value="1"/>
</dbReference>
<dbReference type="Pfam" id="PF17148">
    <property type="entry name" value="DUF5117"/>
    <property type="match status" value="1"/>
</dbReference>
<dbReference type="KEGG" id="msil:METEAL_22830"/>
<gene>
    <name evidence="4" type="ORF">METEAL_22830</name>
</gene>
<dbReference type="InterPro" id="IPR024079">
    <property type="entry name" value="MetalloPept_cat_dom_sf"/>
</dbReference>
<dbReference type="InterPro" id="IPR034032">
    <property type="entry name" value="Zn_MMP-like_bac"/>
</dbReference>
<dbReference type="EMBL" id="AP027080">
    <property type="protein sequence ID" value="BDU73109.1"/>
    <property type="molecule type" value="Genomic_DNA"/>
</dbReference>
<feature type="chain" id="PRO_5041228857" description="DUF5117 domain-containing protein" evidence="1">
    <location>
        <begin position="19"/>
        <end position="857"/>
    </location>
</feature>
<feature type="signal peptide" evidence="1">
    <location>
        <begin position="1"/>
        <end position="18"/>
    </location>
</feature>
<dbReference type="PANTHER" id="PTHR38478:SF1">
    <property type="entry name" value="ZINC DEPENDENT METALLOPROTEASE DOMAIN LIPOPROTEIN"/>
    <property type="match status" value="1"/>
</dbReference>
<keyword evidence="1" id="KW-0732">Signal</keyword>
<dbReference type="RefSeq" id="WP_316411752.1">
    <property type="nucleotide sequence ID" value="NZ_AP027080.1"/>
</dbReference>
<dbReference type="PANTHER" id="PTHR38478">
    <property type="entry name" value="PEPTIDASE M1A AND M12B"/>
    <property type="match status" value="1"/>
</dbReference>
<proteinExistence type="predicted"/>
<evidence type="ECO:0000256" key="1">
    <source>
        <dbReference type="SAM" id="SignalP"/>
    </source>
</evidence>
<dbReference type="GO" id="GO:0008237">
    <property type="term" value="F:metallopeptidase activity"/>
    <property type="evidence" value="ECO:0007669"/>
    <property type="project" value="InterPro"/>
</dbReference>
<keyword evidence="5" id="KW-1185">Reference proteome</keyword>
<name>A0AA48GNG3_9BACT</name>
<feature type="domain" description="EcxA zinc-binding" evidence="2">
    <location>
        <begin position="450"/>
        <end position="770"/>
    </location>
</feature>
<evidence type="ECO:0000313" key="5">
    <source>
        <dbReference type="Proteomes" id="UP001238179"/>
    </source>
</evidence>
<dbReference type="AlphaFoldDB" id="A0AA48GNG3"/>
<dbReference type="Proteomes" id="UP001238179">
    <property type="component" value="Chromosome"/>
</dbReference>